<proteinExistence type="predicted"/>
<dbReference type="EMBL" id="QOCW01000010">
    <property type="protein sequence ID" value="RBW69464.1"/>
    <property type="molecule type" value="Genomic_DNA"/>
</dbReference>
<dbReference type="RefSeq" id="WP_113806154.1">
    <property type="nucleotide sequence ID" value="NZ_QOCW01000010.1"/>
</dbReference>
<gene>
    <name evidence="1" type="ORF">DS031_11105</name>
</gene>
<organism evidence="1 2">
    <name type="scientific">Bacillus taeanensis</name>
    <dbReference type="NCBI Taxonomy" id="273032"/>
    <lineage>
        <taxon>Bacteria</taxon>
        <taxon>Bacillati</taxon>
        <taxon>Bacillota</taxon>
        <taxon>Bacilli</taxon>
        <taxon>Bacillales</taxon>
        <taxon>Bacillaceae</taxon>
        <taxon>Bacillus</taxon>
    </lineage>
</organism>
<dbReference type="AlphaFoldDB" id="A0A366XZ75"/>
<dbReference type="OrthoDB" id="9961839at2"/>
<sequence length="162" mass="19408">MTVFNEMIKDEAIKKQVLIEFGFGNVQVKQVEKWLKDTYPSKYAELKKKVKNGNVVGFNPKSVEVTTREERDAILDKVEQVNQEREIVRVYKDELEDFVEKYELLQIENDGYFNLIEGFLITRNLRDEFMKYLYEEKERVDASFESWIGDIDQHILNFEYNE</sequence>
<dbReference type="Proteomes" id="UP000253314">
    <property type="component" value="Unassembled WGS sequence"/>
</dbReference>
<accession>A0A366XZ75</accession>
<protein>
    <submittedName>
        <fullName evidence="1">Uncharacterized protein</fullName>
    </submittedName>
</protein>
<evidence type="ECO:0000313" key="1">
    <source>
        <dbReference type="EMBL" id="RBW69464.1"/>
    </source>
</evidence>
<comment type="caution">
    <text evidence="1">The sequence shown here is derived from an EMBL/GenBank/DDBJ whole genome shotgun (WGS) entry which is preliminary data.</text>
</comment>
<reference evidence="1 2" key="1">
    <citation type="submission" date="2018-07" db="EMBL/GenBank/DDBJ databases">
        <title>Lottiidibacillus patelloidae gen. nov., sp. nov., isolated from the intestinal tract of a marine limpet and the reclassification of B. taeanensis BH030017T, B. algicola KMM 3737T and B. hwajinpoensis SW-72T as genus Lottiidibacillus.</title>
        <authorList>
            <person name="Liu R."/>
            <person name="Huang Z."/>
        </authorList>
    </citation>
    <scope>NUCLEOTIDE SEQUENCE [LARGE SCALE GENOMIC DNA]</scope>
    <source>
        <strain evidence="1 2">BH030017</strain>
    </source>
</reference>
<name>A0A366XZ75_9BACI</name>
<keyword evidence="2" id="KW-1185">Reference proteome</keyword>
<evidence type="ECO:0000313" key="2">
    <source>
        <dbReference type="Proteomes" id="UP000253314"/>
    </source>
</evidence>